<dbReference type="EMBL" id="WNKZ01000037">
    <property type="protein sequence ID" value="MTV53889.1"/>
    <property type="molecule type" value="Genomic_DNA"/>
</dbReference>
<name>A0A6I3SXW9_9BURK</name>
<dbReference type="EMBL" id="BMKG01000001">
    <property type="protein sequence ID" value="GGB83577.1"/>
    <property type="molecule type" value="Genomic_DNA"/>
</dbReference>
<evidence type="ECO:0000259" key="2">
    <source>
        <dbReference type="Pfam" id="PF07589"/>
    </source>
</evidence>
<dbReference type="Pfam" id="PF07589">
    <property type="entry name" value="PEP-CTERM"/>
    <property type="match status" value="1"/>
</dbReference>
<evidence type="ECO:0000313" key="4">
    <source>
        <dbReference type="EMBL" id="MTV53889.1"/>
    </source>
</evidence>
<keyword evidence="6" id="KW-1185">Reference proteome</keyword>
<evidence type="ECO:0000256" key="1">
    <source>
        <dbReference type="SAM" id="SignalP"/>
    </source>
</evidence>
<dbReference type="AlphaFoldDB" id="A0A6I3SXW9"/>
<feature type="chain" id="PRO_5026029994" evidence="1">
    <location>
        <begin position="20"/>
        <end position="194"/>
    </location>
</feature>
<gene>
    <name evidence="3" type="ORF">GCM10011572_01870</name>
    <name evidence="4" type="ORF">GM672_14250</name>
</gene>
<sequence>MLKKLILVASLGACSLAQAEAYTLTAVYTGLADYNTGIFDPARSEELRAVVNDSNNDGIFTVDEVASFSFAGVDIDPFRMQYQGRCGYDNGSSWCLEAFSYSAGTVLSFEAWEGYRDFDASLYNHAKSGAYAYSSFQYTSGEDTSSRTSGIRWTPATTVSVTLSAAPVPEPATYAMFGAGLLAVGTIARRRRQH</sequence>
<evidence type="ECO:0000313" key="3">
    <source>
        <dbReference type="EMBL" id="GGB83577.1"/>
    </source>
</evidence>
<dbReference type="NCBIfam" id="TIGR02595">
    <property type="entry name" value="PEP_CTERM"/>
    <property type="match status" value="1"/>
</dbReference>
<reference evidence="6" key="2">
    <citation type="journal article" date="2019" name="Int. J. Syst. Evol. Microbiol.">
        <title>The Global Catalogue of Microorganisms (GCM) 10K type strain sequencing project: providing services to taxonomists for standard genome sequencing and annotation.</title>
        <authorList>
            <consortium name="The Broad Institute Genomics Platform"/>
            <consortium name="The Broad Institute Genome Sequencing Center for Infectious Disease"/>
            <person name="Wu L."/>
            <person name="Ma J."/>
        </authorList>
    </citation>
    <scope>NUCLEOTIDE SEQUENCE [LARGE SCALE GENOMIC DNA]</scope>
    <source>
        <strain evidence="6">CGMCC 1.15931</strain>
    </source>
</reference>
<protein>
    <submittedName>
        <fullName evidence="4">PEP-CTERM sorting domain-containing protein</fullName>
    </submittedName>
</protein>
<keyword evidence="1" id="KW-0732">Signal</keyword>
<organism evidence="4 5">
    <name type="scientific">Pseudoduganella buxea</name>
    <dbReference type="NCBI Taxonomy" id="1949069"/>
    <lineage>
        <taxon>Bacteria</taxon>
        <taxon>Pseudomonadati</taxon>
        <taxon>Pseudomonadota</taxon>
        <taxon>Betaproteobacteria</taxon>
        <taxon>Burkholderiales</taxon>
        <taxon>Oxalobacteraceae</taxon>
        <taxon>Telluria group</taxon>
        <taxon>Pseudoduganella</taxon>
    </lineage>
</organism>
<feature type="signal peptide" evidence="1">
    <location>
        <begin position="1"/>
        <end position="19"/>
    </location>
</feature>
<dbReference type="InterPro" id="IPR013424">
    <property type="entry name" value="Ice-binding_C"/>
</dbReference>
<comment type="caution">
    <text evidence="4">The sequence shown here is derived from an EMBL/GenBank/DDBJ whole genome shotgun (WGS) entry which is preliminary data.</text>
</comment>
<feature type="domain" description="Ice-binding protein C-terminal" evidence="2">
    <location>
        <begin position="167"/>
        <end position="192"/>
    </location>
</feature>
<dbReference type="OrthoDB" id="8756071at2"/>
<dbReference type="Proteomes" id="UP000622638">
    <property type="component" value="Unassembled WGS sequence"/>
</dbReference>
<reference evidence="3" key="1">
    <citation type="journal article" date="2014" name="Int. J. Syst. Evol. Microbiol.">
        <title>Complete genome of a new Firmicutes species belonging to the dominant human colonic microbiota ('Ruminococcus bicirculans') reveals two chromosomes and a selective capacity to utilize plant glucans.</title>
        <authorList>
            <consortium name="NISC Comparative Sequencing Program"/>
            <person name="Wegmann U."/>
            <person name="Louis P."/>
            <person name="Goesmann A."/>
            <person name="Henrissat B."/>
            <person name="Duncan S.H."/>
            <person name="Flint H.J."/>
        </authorList>
    </citation>
    <scope>NUCLEOTIDE SEQUENCE</scope>
    <source>
        <strain evidence="3">CGMCC 1.15931</strain>
    </source>
</reference>
<evidence type="ECO:0000313" key="5">
    <source>
        <dbReference type="Proteomes" id="UP000430634"/>
    </source>
</evidence>
<dbReference type="Proteomes" id="UP000430634">
    <property type="component" value="Unassembled WGS sequence"/>
</dbReference>
<dbReference type="RefSeq" id="WP_155471193.1">
    <property type="nucleotide sequence ID" value="NZ_BMKG01000001.1"/>
</dbReference>
<evidence type="ECO:0000313" key="6">
    <source>
        <dbReference type="Proteomes" id="UP000622638"/>
    </source>
</evidence>
<reference evidence="4 5" key="3">
    <citation type="submission" date="2019-11" db="EMBL/GenBank/DDBJ databases">
        <title>Type strains purchased from KCTC, JCM and DSMZ.</title>
        <authorList>
            <person name="Lu H."/>
        </authorList>
    </citation>
    <scope>NUCLEOTIDE SEQUENCE [LARGE SCALE GENOMIC DNA]</scope>
    <source>
        <strain evidence="4 5">KCTC 52429</strain>
    </source>
</reference>
<reference evidence="3" key="4">
    <citation type="submission" date="2024-05" db="EMBL/GenBank/DDBJ databases">
        <authorList>
            <person name="Sun Q."/>
            <person name="Zhou Y."/>
        </authorList>
    </citation>
    <scope>NUCLEOTIDE SEQUENCE</scope>
    <source>
        <strain evidence="3">CGMCC 1.15931</strain>
    </source>
</reference>
<proteinExistence type="predicted"/>
<accession>A0A6I3SXW9</accession>